<feature type="transmembrane region" description="Helical" evidence="1">
    <location>
        <begin position="212"/>
        <end position="232"/>
    </location>
</feature>
<protein>
    <submittedName>
        <fullName evidence="2">Uncharacterized protein</fullName>
    </submittedName>
</protein>
<feature type="transmembrane region" description="Helical" evidence="1">
    <location>
        <begin position="38"/>
        <end position="59"/>
    </location>
</feature>
<evidence type="ECO:0000313" key="2">
    <source>
        <dbReference type="EMBL" id="MDR8525333.1"/>
    </source>
</evidence>
<dbReference type="AlphaFoldDB" id="A0AAW8NV10"/>
<dbReference type="EMBL" id="JAPMLE010000001">
    <property type="protein sequence ID" value="MDR8525333.1"/>
    <property type="molecule type" value="Genomic_DNA"/>
</dbReference>
<feature type="transmembrane region" description="Helical" evidence="1">
    <location>
        <begin position="188"/>
        <end position="206"/>
    </location>
</feature>
<dbReference type="EMBL" id="JAPMLD010000010">
    <property type="protein sequence ID" value="MDW4825958.1"/>
    <property type="molecule type" value="Genomic_DNA"/>
</dbReference>
<name>A0AAW8NV10_9GAMM</name>
<dbReference type="RefSeq" id="WP_310655539.1">
    <property type="nucleotide sequence ID" value="NZ_JAPMLA010000012.1"/>
</dbReference>
<keyword evidence="1" id="KW-0812">Transmembrane</keyword>
<dbReference type="Proteomes" id="UP001259340">
    <property type="component" value="Unassembled WGS sequence"/>
</dbReference>
<keyword evidence="5" id="KW-1185">Reference proteome</keyword>
<keyword evidence="1" id="KW-1133">Transmembrane helix</keyword>
<evidence type="ECO:0000256" key="1">
    <source>
        <dbReference type="SAM" id="Phobius"/>
    </source>
</evidence>
<proteinExistence type="predicted"/>
<feature type="transmembrane region" description="Helical" evidence="1">
    <location>
        <begin position="96"/>
        <end position="122"/>
    </location>
</feature>
<dbReference type="Proteomes" id="UP001271263">
    <property type="component" value="Unassembled WGS sequence"/>
</dbReference>
<evidence type="ECO:0000313" key="5">
    <source>
        <dbReference type="Proteomes" id="UP001271263"/>
    </source>
</evidence>
<reference evidence="3 5" key="1">
    <citation type="journal article" date="2022" name="bioRxiv">
        <title>Prophages regulate Shewanella fidelis 3313 motility and biofilm formation: implications for gut colonization dynamics in Ciona robusta.</title>
        <authorList>
            <person name="Natarajan O."/>
            <person name="Gibboney S.L."/>
            <person name="Young M.N."/>
            <person name="Lim S.J."/>
            <person name="Pluta N."/>
            <person name="Atkinson C.G."/>
            <person name="Leigh B.A."/>
            <person name="Liberti A."/>
            <person name="Kees E.D."/>
            <person name="Breitbart M."/>
            <person name="Gralnick J.A."/>
            <person name="Dishaw L.J."/>
        </authorList>
    </citation>
    <scope>NUCLEOTIDE SEQUENCE [LARGE SCALE GENOMIC DNA]</scope>
    <source>
        <strain evidence="3 5">JG4066</strain>
    </source>
</reference>
<feature type="transmembrane region" description="Helical" evidence="1">
    <location>
        <begin position="66"/>
        <end position="84"/>
    </location>
</feature>
<comment type="caution">
    <text evidence="2">The sequence shown here is derived from an EMBL/GenBank/DDBJ whole genome shotgun (WGS) entry which is preliminary data.</text>
</comment>
<feature type="transmembrane region" description="Helical" evidence="1">
    <location>
        <begin position="7"/>
        <end position="26"/>
    </location>
</feature>
<sequence>MRRSVKYRLLFLLSAIVVYCAGFQWLPETIEGDGALELTLVVAAGYFVLLPILYAYCIIYVGQQAWWKMLIILSLSSLMARFSFPAELASYFEFIAWLRYPIIAVLLIIELVLVVSIVKALWQARSLKGDPRLHIIDKYPIDEEKKRSLALVLASEPASWYYAIPWFSRHHSQNLAHLNLFSAKRWHWCLLIVTTLSASVFTYMLIANWSELLAVVISSIVAYSLVVVTANYRVSRYFSVYVQEQKLVLNNAMWGFLAVKLDEIESAEFGTWPKTQRVSEENEAAEMLCFGRGATANIKLSFKQPQTYFGAGGQLPEQITQLYLVVDSAEELQCQLQALLDQQPLVLEAEELLNKVS</sequence>
<evidence type="ECO:0000313" key="3">
    <source>
        <dbReference type="EMBL" id="MDW4825958.1"/>
    </source>
</evidence>
<accession>A0AAW8NV10</accession>
<gene>
    <name evidence="2" type="ORF">OS133_17080</name>
    <name evidence="3" type="ORF">OS134_17960</name>
</gene>
<reference evidence="2" key="2">
    <citation type="submission" date="2022-11" db="EMBL/GenBank/DDBJ databases">
        <title>Prophages regulate Shewanella fidelis motility and biofilm formation: implications for gut colonization dynamics in Ciona robusta.</title>
        <authorList>
            <person name="Natarajan O."/>
            <person name="Gibboney S.L."/>
            <person name="Young M.N."/>
            <person name="Lim S.J."/>
            <person name="Pluta N."/>
            <person name="Atkinson C.G.F."/>
            <person name="Leigh B.A."/>
            <person name="Liberti A."/>
            <person name="Kees E."/>
            <person name="Breitbart M."/>
            <person name="Gralnick J."/>
            <person name="Dishaw L.J."/>
        </authorList>
    </citation>
    <scope>NUCLEOTIDE SEQUENCE</scope>
    <source>
        <strain evidence="2">3313</strain>
    </source>
</reference>
<organism evidence="2 4">
    <name type="scientific">Shewanella fidelis</name>
    <dbReference type="NCBI Taxonomy" id="173509"/>
    <lineage>
        <taxon>Bacteria</taxon>
        <taxon>Pseudomonadati</taxon>
        <taxon>Pseudomonadota</taxon>
        <taxon>Gammaproteobacteria</taxon>
        <taxon>Alteromonadales</taxon>
        <taxon>Shewanellaceae</taxon>
        <taxon>Shewanella</taxon>
    </lineage>
</organism>
<keyword evidence="1" id="KW-0472">Membrane</keyword>
<evidence type="ECO:0000313" key="4">
    <source>
        <dbReference type="Proteomes" id="UP001259340"/>
    </source>
</evidence>